<dbReference type="AlphaFoldDB" id="A0A8R2QZR6"/>
<feature type="region of interest" description="Disordered" evidence="1">
    <location>
        <begin position="275"/>
        <end position="306"/>
    </location>
</feature>
<feature type="compositionally biased region" description="Basic and acidic residues" evidence="1">
    <location>
        <begin position="347"/>
        <end position="373"/>
    </location>
</feature>
<evidence type="ECO:0000313" key="3">
    <source>
        <dbReference type="Proteomes" id="UP000005204"/>
    </source>
</evidence>
<reference evidence="3" key="1">
    <citation type="journal article" date="2008" name="Insect Biochem. Mol. Biol.">
        <title>The genome of a lepidopteran model insect, the silkworm Bombyx mori.</title>
        <authorList>
            <consortium name="International Silkworm Genome Consortium"/>
        </authorList>
    </citation>
    <scope>NUCLEOTIDE SEQUENCE [LARGE SCALE GENOMIC DNA]</scope>
    <source>
        <strain evidence="3">p50T</strain>
    </source>
</reference>
<accession>A0A8R2QZR6</accession>
<feature type="region of interest" description="Disordered" evidence="1">
    <location>
        <begin position="342"/>
        <end position="428"/>
    </location>
</feature>
<dbReference type="Proteomes" id="UP000005204">
    <property type="component" value="Unassembled WGS sequence"/>
</dbReference>
<feature type="compositionally biased region" description="Basic residues" evidence="1">
    <location>
        <begin position="397"/>
        <end position="410"/>
    </location>
</feature>
<evidence type="ECO:0008006" key="4">
    <source>
        <dbReference type="Google" id="ProtNLM"/>
    </source>
</evidence>
<feature type="compositionally biased region" description="Basic and acidic residues" evidence="1">
    <location>
        <begin position="1"/>
        <end position="17"/>
    </location>
</feature>
<proteinExistence type="predicted"/>
<dbReference type="EnsemblMetazoa" id="XM_038013307.1">
    <property type="protein sequence ID" value="XP_037869235.1"/>
    <property type="gene ID" value="LOC119629004"/>
</dbReference>
<organism evidence="2 3">
    <name type="scientific">Bombyx mori</name>
    <name type="common">Silk moth</name>
    <dbReference type="NCBI Taxonomy" id="7091"/>
    <lineage>
        <taxon>Eukaryota</taxon>
        <taxon>Metazoa</taxon>
        <taxon>Ecdysozoa</taxon>
        <taxon>Arthropoda</taxon>
        <taxon>Hexapoda</taxon>
        <taxon>Insecta</taxon>
        <taxon>Pterygota</taxon>
        <taxon>Neoptera</taxon>
        <taxon>Endopterygota</taxon>
        <taxon>Lepidoptera</taxon>
        <taxon>Glossata</taxon>
        <taxon>Ditrysia</taxon>
        <taxon>Bombycoidea</taxon>
        <taxon>Bombycidae</taxon>
        <taxon>Bombycinae</taxon>
        <taxon>Bombyx</taxon>
    </lineage>
</organism>
<evidence type="ECO:0000313" key="2">
    <source>
        <dbReference type="EnsemblMetazoa" id="XP_037869235.1"/>
    </source>
</evidence>
<feature type="region of interest" description="Disordered" evidence="1">
    <location>
        <begin position="1"/>
        <end position="159"/>
    </location>
</feature>
<feature type="region of interest" description="Disordered" evidence="1">
    <location>
        <begin position="628"/>
        <end position="650"/>
    </location>
</feature>
<reference evidence="2" key="2">
    <citation type="submission" date="2022-06" db="UniProtKB">
        <authorList>
            <consortium name="EnsemblMetazoa"/>
        </authorList>
    </citation>
    <scope>IDENTIFICATION</scope>
    <source>
        <strain evidence="2">p50T (Dazao)</strain>
    </source>
</reference>
<evidence type="ECO:0000256" key="1">
    <source>
        <dbReference type="SAM" id="MobiDB-lite"/>
    </source>
</evidence>
<name>A0A8R2QZR6_BOMMO</name>
<protein>
    <recommendedName>
        <fullName evidence="4">Gag-like protein</fullName>
    </recommendedName>
</protein>
<keyword evidence="3" id="KW-1185">Reference proteome</keyword>
<sequence length="650" mass="69053">MANYDRDLSCDPADARRSQVPGPASDKLVTDGRAGVGDQAPVADNITGSSYFENIDGGPRGSSSVRKRSRDNAPVGDGSVDLSSDEEGLLPPKKLPTTRRGRQASRGVSASRPRRNAQGRFVCSNTPAASKADSDMGVTTEDPGGESCASLGSSKAEINAARREQRKAVAADEVSEMARRARERRATLAAEGGEPSAVALSQLALDGVDLVLKVATKSGSLKGTFTRGLKEAAADIKEAIGIHFNRTASDEVAKLQEENSRLRNDMEDLRRRVTALSEQQQRRTSTDAASVVAPAPAPRPTSTHTDDEVERIVRLCMLQCGSMVNARMEAISRRLPAEILRPPLAADTRRRAEEPPRPKPTEGKPAEGVKKPVEGAPSSDQPTTAGSKGETWVTVVGRKKPARRAAKGGRKGPEIRAPRSEAVTLTQQPGAAEHGVTYQSVIAEAKAKIKLSDLGLQAVTHRQAATGARLFEVAGTTSGSAEKADALAAKMREVLSPEDVRVSRPMKTAEMRIAGLDDSVTSEEVVAAVARSGECPSDKVRAGDIRTDATGLGVVWVRCPVASAKKIALSGRLLVGWVAARVKLLQPRALRSRPQGGSVFRGAQLQLVFSCREASGTQAGWRSLWRTSQQGQEEEEELKTCRGNLATPAG</sequence>